<feature type="coiled-coil region" evidence="1">
    <location>
        <begin position="49"/>
        <end position="76"/>
    </location>
</feature>
<dbReference type="EMBL" id="CAXAMM010024446">
    <property type="protein sequence ID" value="CAK9055265.1"/>
    <property type="molecule type" value="Genomic_DNA"/>
</dbReference>
<dbReference type="Proteomes" id="UP001642464">
    <property type="component" value="Unassembled WGS sequence"/>
</dbReference>
<gene>
    <name evidence="3" type="ORF">SCF082_LOCUS29909</name>
</gene>
<dbReference type="PANTHER" id="PTHR44366:SF1">
    <property type="entry name" value="UDP-N-ACETYLGLUCOSAMINE--PEPTIDE N-ACETYLGLUCOSAMINYLTRANSFERASE 110 KDA SUBUNIT"/>
    <property type="match status" value="1"/>
</dbReference>
<name>A0ABP0MZ24_9DINO</name>
<dbReference type="SUPFAM" id="SSF56399">
    <property type="entry name" value="ADP-ribosylation"/>
    <property type="match status" value="1"/>
</dbReference>
<protein>
    <recommendedName>
        <fullName evidence="2">ADP ribosyltransferase domain-containing protein</fullName>
    </recommendedName>
</protein>
<accession>A0ABP0MZ24</accession>
<dbReference type="InterPro" id="IPR037919">
    <property type="entry name" value="OGT"/>
</dbReference>
<dbReference type="Gene3D" id="1.25.40.10">
    <property type="entry name" value="Tetratricopeptide repeat domain"/>
    <property type="match status" value="4"/>
</dbReference>
<dbReference type="InterPro" id="IPR003540">
    <property type="entry name" value="ADP-ribosyltransferase"/>
</dbReference>
<reference evidence="3 4" key="1">
    <citation type="submission" date="2024-02" db="EMBL/GenBank/DDBJ databases">
        <authorList>
            <person name="Chen Y."/>
            <person name="Shah S."/>
            <person name="Dougan E. K."/>
            <person name="Thang M."/>
            <person name="Chan C."/>
        </authorList>
    </citation>
    <scope>NUCLEOTIDE SEQUENCE [LARGE SCALE GENOMIC DNA]</scope>
</reference>
<comment type="caution">
    <text evidence="3">The sequence shown here is derived from an EMBL/GenBank/DDBJ whole genome shotgun (WGS) entry which is preliminary data.</text>
</comment>
<dbReference type="PROSITE" id="PS51996">
    <property type="entry name" value="TR_MART"/>
    <property type="match status" value="1"/>
</dbReference>
<sequence length="603" mass="66110">MASAIAASLSRIAGAEEDGEARMPLSALFKEAQLRPLDELVEQIRPMVSSDLDVSVRMARRKAEELQEEFPNLTEDERAMLTLYTIEMFPKERSLYFVMNQALRALDRKAVQPWRDMIWLLLTAMRKLPRVEERIVQRGVIVHSSKLGKQAKTGKQFLWAGFSSTTTHVESLQSFLGQDGDRTKWLLQLRPNVHGVSLQPFSLHPGENEILLPPNMEFRVMSVIDLGHGLTEVQCEQIEELDPLMDFSEAAPSLVGPIGPALLKAKAQGPEPGVEPSAAKAEVDWLAIAEGGGQVGGKTYTKKECFEHAVETDSGNVKAWYNLGSVGGGAVKGVPYDQKSCYERALECDEKFAYAWYNLGSVGGGAVKGVPYDKKSCYERALECDEKYANAWNNLGIEGGGTVKGVAYDKKSCYERALECDEKHAHACNNLGGIGGGAVNGAAYDQNSCYERALECDENYARAWRNLGVEGGGTVKGVAYDKKSCYERALECDEKDARAWSNLGVEGGGTVKGVAYDQKSCYERALECDEKYARAWSNLGVEGGGTVKGVAYDQKSCYERALECDEKYARAWSNLGVAGGGTVCGVFHNPESCRRKADELNEA</sequence>
<organism evidence="3 4">
    <name type="scientific">Durusdinium trenchii</name>
    <dbReference type="NCBI Taxonomy" id="1381693"/>
    <lineage>
        <taxon>Eukaryota</taxon>
        <taxon>Sar</taxon>
        <taxon>Alveolata</taxon>
        <taxon>Dinophyceae</taxon>
        <taxon>Suessiales</taxon>
        <taxon>Symbiodiniaceae</taxon>
        <taxon>Durusdinium</taxon>
    </lineage>
</organism>
<dbReference type="PANTHER" id="PTHR44366">
    <property type="entry name" value="UDP-N-ACETYLGLUCOSAMINE--PEPTIDE N-ACETYLGLUCOSAMINYLTRANSFERASE 110 KDA SUBUNIT"/>
    <property type="match status" value="1"/>
</dbReference>
<feature type="domain" description="ADP ribosyltransferase" evidence="2">
    <location>
        <begin position="72"/>
        <end position="223"/>
    </location>
</feature>
<evidence type="ECO:0000313" key="3">
    <source>
        <dbReference type="EMBL" id="CAK9055265.1"/>
    </source>
</evidence>
<keyword evidence="1" id="KW-0175">Coiled coil</keyword>
<proteinExistence type="predicted"/>
<evidence type="ECO:0000259" key="2">
    <source>
        <dbReference type="Pfam" id="PF03496"/>
    </source>
</evidence>
<keyword evidence="4" id="KW-1185">Reference proteome</keyword>
<dbReference type="SUPFAM" id="SSF48452">
    <property type="entry name" value="TPR-like"/>
    <property type="match status" value="1"/>
</dbReference>
<evidence type="ECO:0000313" key="4">
    <source>
        <dbReference type="Proteomes" id="UP001642464"/>
    </source>
</evidence>
<evidence type="ECO:0000256" key="1">
    <source>
        <dbReference type="SAM" id="Coils"/>
    </source>
</evidence>
<dbReference type="InterPro" id="IPR011990">
    <property type="entry name" value="TPR-like_helical_dom_sf"/>
</dbReference>
<dbReference type="Pfam" id="PF03496">
    <property type="entry name" value="ADPrib_exo_Tox"/>
    <property type="match status" value="1"/>
</dbReference>
<dbReference type="Gene3D" id="3.90.176.10">
    <property type="entry name" value="Toxin ADP-ribosyltransferase, Chain A, domain 1"/>
    <property type="match status" value="1"/>
</dbReference>